<dbReference type="InterPro" id="IPR002541">
    <property type="entry name" value="Cyt_c_assembly"/>
</dbReference>
<feature type="transmembrane region" description="Helical" evidence="1">
    <location>
        <begin position="85"/>
        <end position="101"/>
    </location>
</feature>
<dbReference type="Pfam" id="PF01578">
    <property type="entry name" value="Cytochrom_C_asm"/>
    <property type="match status" value="1"/>
</dbReference>
<dbReference type="PANTHER" id="PTHR38034:SF1">
    <property type="entry name" value="INNER MEMBRANE PROTEIN YPJD"/>
    <property type="match status" value="1"/>
</dbReference>
<evidence type="ECO:0000256" key="1">
    <source>
        <dbReference type="SAM" id="Phobius"/>
    </source>
</evidence>
<evidence type="ECO:0000313" key="3">
    <source>
        <dbReference type="EMBL" id="TDK64530.1"/>
    </source>
</evidence>
<feature type="transmembrane region" description="Helical" evidence="1">
    <location>
        <begin position="113"/>
        <end position="139"/>
    </location>
</feature>
<keyword evidence="4" id="KW-1185">Reference proteome</keyword>
<keyword evidence="1" id="KW-1133">Transmembrane helix</keyword>
<dbReference type="OrthoDB" id="9780793at2"/>
<organism evidence="3 4">
    <name type="scientific">Sapientia aquatica</name>
    <dbReference type="NCBI Taxonomy" id="1549640"/>
    <lineage>
        <taxon>Bacteria</taxon>
        <taxon>Pseudomonadati</taxon>
        <taxon>Pseudomonadota</taxon>
        <taxon>Betaproteobacteria</taxon>
        <taxon>Burkholderiales</taxon>
        <taxon>Oxalobacteraceae</taxon>
        <taxon>Sapientia</taxon>
    </lineage>
</organism>
<dbReference type="PANTHER" id="PTHR38034">
    <property type="entry name" value="INNER MEMBRANE PROTEIN YPJD"/>
    <property type="match status" value="1"/>
</dbReference>
<feature type="transmembrane region" description="Helical" evidence="1">
    <location>
        <begin position="209"/>
        <end position="226"/>
    </location>
</feature>
<comment type="caution">
    <text evidence="3">The sequence shown here is derived from an EMBL/GenBank/DDBJ whole genome shotgun (WGS) entry which is preliminary data.</text>
</comment>
<feature type="transmembrane region" description="Helical" evidence="1">
    <location>
        <begin position="50"/>
        <end position="73"/>
    </location>
</feature>
<dbReference type="AlphaFoldDB" id="A0A4R5VYE7"/>
<dbReference type="RefSeq" id="WP_133329547.1">
    <property type="nucleotide sequence ID" value="NZ_SMYL01000007.1"/>
</dbReference>
<dbReference type="GO" id="GO:0020037">
    <property type="term" value="F:heme binding"/>
    <property type="evidence" value="ECO:0007669"/>
    <property type="project" value="InterPro"/>
</dbReference>
<gene>
    <name evidence="3" type="ORF">E2I14_13890</name>
</gene>
<accession>A0A4R5VYE7</accession>
<feature type="transmembrane region" description="Helical" evidence="1">
    <location>
        <begin position="25"/>
        <end position="44"/>
    </location>
</feature>
<dbReference type="GO" id="GO:0017004">
    <property type="term" value="P:cytochrome complex assembly"/>
    <property type="evidence" value="ECO:0007669"/>
    <property type="project" value="InterPro"/>
</dbReference>
<keyword evidence="1" id="KW-0812">Transmembrane</keyword>
<proteinExistence type="predicted"/>
<keyword evidence="1" id="KW-0472">Membrane</keyword>
<evidence type="ECO:0000259" key="2">
    <source>
        <dbReference type="Pfam" id="PF01578"/>
    </source>
</evidence>
<feature type="transmembrane region" description="Helical" evidence="1">
    <location>
        <begin position="174"/>
        <end position="197"/>
    </location>
</feature>
<dbReference type="Proteomes" id="UP000294829">
    <property type="component" value="Unassembled WGS sequence"/>
</dbReference>
<name>A0A4R5VYE7_9BURK</name>
<reference evidence="3 4" key="1">
    <citation type="submission" date="2019-03" db="EMBL/GenBank/DDBJ databases">
        <title>Sapientia aquatica gen. nov., sp. nov., isolated from a crater lake.</title>
        <authorList>
            <person name="Felfoldi T."/>
            <person name="Szabo A."/>
            <person name="Toth E."/>
            <person name="Schumann P."/>
            <person name="Keki Z."/>
            <person name="Marialigeti K."/>
            <person name="Mathe I."/>
        </authorList>
    </citation>
    <scope>NUCLEOTIDE SEQUENCE [LARGE SCALE GENOMIC DNA]</scope>
    <source>
        <strain evidence="3 4">SA-152</strain>
    </source>
</reference>
<feature type="transmembrane region" description="Helical" evidence="1">
    <location>
        <begin position="238"/>
        <end position="260"/>
    </location>
</feature>
<dbReference type="EMBL" id="SMYL01000007">
    <property type="protein sequence ID" value="TDK64530.1"/>
    <property type="molecule type" value="Genomic_DNA"/>
</dbReference>
<dbReference type="InterPro" id="IPR052372">
    <property type="entry name" value="YpjD/HemX"/>
</dbReference>
<feature type="domain" description="Cytochrome c assembly protein" evidence="2">
    <location>
        <begin position="52"/>
        <end position="263"/>
    </location>
</feature>
<sequence>MQTYFTIIAAALYASCLFLPTRPRWLISLVIVFGWLFHGAALGMEISSPVGIRLGFALMLSSALWISVFAYWLENWQLPLEGLRLLILPSAAFQVLLPVFFPGQLISMSDKSIWFPAHIAIALLAYSALTIAAFHAVLMTMQEARLRNRDSLFSAGWLGAALERLPALLMMERILFRLVLIGFVLLSFTVVSGLVFSKDVFGVAMRWDHKTIFTLLSWILFGVLLGGRHWRGWRGKTALSLTLSGFATLLLAYVGSRFVFEVILHRSFL</sequence>
<evidence type="ECO:0000313" key="4">
    <source>
        <dbReference type="Proteomes" id="UP000294829"/>
    </source>
</evidence>
<protein>
    <submittedName>
        <fullName evidence="3">Inner membrane protein YpjD</fullName>
    </submittedName>
</protein>